<sequence length="470" mass="53640">MDVGNCFQLHASLVFIAVITFTSNVQRHPLKFLITLSISSTYANVFFFDKGHFLVIASKCAKLSSSYKFNQQAKLGIHSHPLTFIESPMAIDVLKRLNCCWCHEPLIDAIYFCVDCPSFIIHKKCLDELPTKINHPSHHIHPLFLNRSDDRFCKLCQKEHFGAFYGCSLCHFNISLECALLRSIVEDKSRHQHPFTLFWKQDSFICDACGTEGNYSSYICSTCCITIHKECTSLPHIIKFSRHDHCIFHKYFLETQELTKQDCKICFKEVKLDRGSYSCGKPGCNYVAHVNCVLENKDLYKVIEEEKQCEELDEKSMQSPIIRVIENARFFFIKPVLNCQESSNIGFIKAMPPSISTDSNIVAFVVDIVVVSSTILKGEKYCNGCGKRCQLGAFRCGKCKIVLDFGCLTVPHLAVHKIDEHMLNLTYMMIRSNLIAIFVNKKEIQAFGIILVQSVILLLISNVFSKNFHF</sequence>
<evidence type="ECO:0000256" key="2">
    <source>
        <dbReference type="SAM" id="Phobius"/>
    </source>
</evidence>
<dbReference type="InterPro" id="IPR046349">
    <property type="entry name" value="C1-like_sf"/>
</dbReference>
<reference evidence="4 5" key="1">
    <citation type="submission" date="2023-03" db="EMBL/GenBank/DDBJ databases">
        <title>WGS of Gossypium arboreum.</title>
        <authorList>
            <person name="Yu D."/>
        </authorList>
    </citation>
    <scope>NUCLEOTIDE SEQUENCE [LARGE SCALE GENOMIC DNA]</scope>
    <source>
        <tissue evidence="4">Leaf</tissue>
    </source>
</reference>
<keyword evidence="5" id="KW-1185">Reference proteome</keyword>
<dbReference type="SUPFAM" id="SSF57889">
    <property type="entry name" value="Cysteine-rich domain"/>
    <property type="match status" value="3"/>
</dbReference>
<keyword evidence="1" id="KW-0677">Repeat</keyword>
<evidence type="ECO:0000256" key="1">
    <source>
        <dbReference type="ARBA" id="ARBA00022737"/>
    </source>
</evidence>
<dbReference type="InterPro" id="IPR004146">
    <property type="entry name" value="DC1"/>
</dbReference>
<evidence type="ECO:0000313" key="4">
    <source>
        <dbReference type="EMBL" id="KAK5826597.1"/>
    </source>
</evidence>
<evidence type="ECO:0000313" key="5">
    <source>
        <dbReference type="Proteomes" id="UP001358586"/>
    </source>
</evidence>
<proteinExistence type="predicted"/>
<gene>
    <name evidence="4" type="ORF">PVK06_021523</name>
</gene>
<name>A0ABR0PQ79_GOSAR</name>
<keyword evidence="2" id="KW-1133">Transmembrane helix</keyword>
<dbReference type="Pfam" id="PF03107">
    <property type="entry name" value="C1_2"/>
    <property type="match status" value="2"/>
</dbReference>
<organism evidence="4 5">
    <name type="scientific">Gossypium arboreum</name>
    <name type="common">Tree cotton</name>
    <name type="synonym">Gossypium nanking</name>
    <dbReference type="NCBI Taxonomy" id="29729"/>
    <lineage>
        <taxon>Eukaryota</taxon>
        <taxon>Viridiplantae</taxon>
        <taxon>Streptophyta</taxon>
        <taxon>Embryophyta</taxon>
        <taxon>Tracheophyta</taxon>
        <taxon>Spermatophyta</taxon>
        <taxon>Magnoliopsida</taxon>
        <taxon>eudicotyledons</taxon>
        <taxon>Gunneridae</taxon>
        <taxon>Pentapetalae</taxon>
        <taxon>rosids</taxon>
        <taxon>malvids</taxon>
        <taxon>Malvales</taxon>
        <taxon>Malvaceae</taxon>
        <taxon>Malvoideae</taxon>
        <taxon>Gossypium</taxon>
    </lineage>
</organism>
<comment type="caution">
    <text evidence="4">The sequence shown here is derived from an EMBL/GenBank/DDBJ whole genome shotgun (WGS) entry which is preliminary data.</text>
</comment>
<protein>
    <recommendedName>
        <fullName evidence="3">DC1 domain-containing protein</fullName>
    </recommendedName>
</protein>
<feature type="domain" description="DC1" evidence="3">
    <location>
        <begin position="190"/>
        <end position="231"/>
    </location>
</feature>
<feature type="domain" description="DC1" evidence="3">
    <location>
        <begin position="136"/>
        <end position="179"/>
    </location>
</feature>
<dbReference type="PANTHER" id="PTHR32410:SF216">
    <property type="entry name" value="PHORBOL-ESTER_DAG-TYPE DOMAIN-CONTAINING PROTEIN"/>
    <property type="match status" value="1"/>
</dbReference>
<keyword evidence="2" id="KW-0812">Transmembrane</keyword>
<dbReference type="InterPro" id="IPR053192">
    <property type="entry name" value="Vacuole_Formation_Reg"/>
</dbReference>
<feature type="transmembrane region" description="Helical" evidence="2">
    <location>
        <begin position="444"/>
        <end position="464"/>
    </location>
</feature>
<keyword evidence="2" id="KW-0472">Membrane</keyword>
<dbReference type="Proteomes" id="UP001358586">
    <property type="component" value="Chromosome 6"/>
</dbReference>
<evidence type="ECO:0000259" key="3">
    <source>
        <dbReference type="Pfam" id="PF03107"/>
    </source>
</evidence>
<dbReference type="EMBL" id="JARKNE010000006">
    <property type="protein sequence ID" value="KAK5826597.1"/>
    <property type="molecule type" value="Genomic_DNA"/>
</dbReference>
<dbReference type="PANTHER" id="PTHR32410">
    <property type="entry name" value="CYSTEINE/HISTIDINE-RICH C1 DOMAIN FAMILY PROTEIN"/>
    <property type="match status" value="1"/>
</dbReference>
<accession>A0ABR0PQ79</accession>